<protein>
    <recommendedName>
        <fullName evidence="9">TolC family protein</fullName>
    </recommendedName>
</protein>
<name>A0A3D8J8Y5_9HELI</name>
<evidence type="ECO:0000256" key="3">
    <source>
        <dbReference type="ARBA" id="ARBA00022692"/>
    </source>
</evidence>
<keyword evidence="3" id="KW-0812">Transmembrane</keyword>
<evidence type="ECO:0000256" key="4">
    <source>
        <dbReference type="ARBA" id="ARBA00023136"/>
    </source>
</evidence>
<keyword evidence="8" id="KW-1185">Reference proteome</keyword>
<keyword evidence="5" id="KW-0998">Cell outer membrane</keyword>
<sequence length="407" mass="46793">MRIFILFGCFISTLYSDSFGDLLQKSLENNEKIRQIQYQIQILESQAQSQAKWDNPNISLSYSNAEVPQPFNLSANEMQNIGIGITQNIDMNGKRKLRSNLIKQQVQIKILELKNLKNQYTFSLMQNIVNASRDKHILKFTEDSLSNISTLLRGLQASNNFNPMQIQKLILLKARLEIKKNELENALANSHIAISEISFENLPQSFYGKLWDIMDIKTALQNFTQMQEMDFVNEIMQSNYEIAITQLQNAISRDSIRNAKKGFIPDLGVNFAYMFRIDRADMFTLGISMPIPIWGKESEQVREAHYQNLLQESQVLEVSNKVKHSAKTLFNKIKTLQNNLAIIDSLLIPANQKIIDLYQHHVTSQSGAFLEFYTALNEQIEAEILRLQILSDIVIAYYDLQSLKGEL</sequence>
<evidence type="ECO:0000256" key="6">
    <source>
        <dbReference type="SAM" id="Coils"/>
    </source>
</evidence>
<dbReference type="SUPFAM" id="SSF56954">
    <property type="entry name" value="Outer membrane efflux proteins (OEP)"/>
    <property type="match status" value="1"/>
</dbReference>
<dbReference type="GO" id="GO:1990281">
    <property type="term" value="C:efflux pump complex"/>
    <property type="evidence" value="ECO:0007669"/>
    <property type="project" value="TreeGrafter"/>
</dbReference>
<dbReference type="RefSeq" id="WP_104762582.1">
    <property type="nucleotide sequence ID" value="NZ_FZPM01000005.1"/>
</dbReference>
<gene>
    <name evidence="7" type="ORF">CQA66_00770</name>
</gene>
<dbReference type="EMBL" id="NXLW01000001">
    <property type="protein sequence ID" value="RDU73750.1"/>
    <property type="molecule type" value="Genomic_DNA"/>
</dbReference>
<keyword evidence="2" id="KW-1134">Transmembrane beta strand</keyword>
<feature type="coiled-coil region" evidence="6">
    <location>
        <begin position="166"/>
        <end position="193"/>
    </location>
</feature>
<dbReference type="InterPro" id="IPR051906">
    <property type="entry name" value="TolC-like"/>
</dbReference>
<evidence type="ECO:0000256" key="2">
    <source>
        <dbReference type="ARBA" id="ARBA00022452"/>
    </source>
</evidence>
<dbReference type="OrthoDB" id="5332769at2"/>
<dbReference type="PANTHER" id="PTHR30026:SF20">
    <property type="entry name" value="OUTER MEMBRANE PROTEIN TOLC"/>
    <property type="match status" value="1"/>
</dbReference>
<proteinExistence type="predicted"/>
<evidence type="ECO:0008006" key="9">
    <source>
        <dbReference type="Google" id="ProtNLM"/>
    </source>
</evidence>
<accession>A0A3D8J8Y5</accession>
<evidence type="ECO:0000313" key="7">
    <source>
        <dbReference type="EMBL" id="RDU73750.1"/>
    </source>
</evidence>
<evidence type="ECO:0000313" key="8">
    <source>
        <dbReference type="Proteomes" id="UP000256424"/>
    </source>
</evidence>
<organism evidence="7 8">
    <name type="scientific">Helicobacter aurati</name>
    <dbReference type="NCBI Taxonomy" id="137778"/>
    <lineage>
        <taxon>Bacteria</taxon>
        <taxon>Pseudomonadati</taxon>
        <taxon>Campylobacterota</taxon>
        <taxon>Epsilonproteobacteria</taxon>
        <taxon>Campylobacterales</taxon>
        <taxon>Helicobacteraceae</taxon>
        <taxon>Helicobacter</taxon>
    </lineage>
</organism>
<dbReference type="AlphaFoldDB" id="A0A3D8J8Y5"/>
<comment type="subcellular location">
    <subcellularLocation>
        <location evidence="1">Cell outer membrane</location>
    </subcellularLocation>
</comment>
<dbReference type="PANTHER" id="PTHR30026">
    <property type="entry name" value="OUTER MEMBRANE PROTEIN TOLC"/>
    <property type="match status" value="1"/>
</dbReference>
<comment type="caution">
    <text evidence="7">The sequence shown here is derived from an EMBL/GenBank/DDBJ whole genome shotgun (WGS) entry which is preliminary data.</text>
</comment>
<dbReference type="GO" id="GO:0015562">
    <property type="term" value="F:efflux transmembrane transporter activity"/>
    <property type="evidence" value="ECO:0007669"/>
    <property type="project" value="InterPro"/>
</dbReference>
<dbReference type="Proteomes" id="UP000256424">
    <property type="component" value="Unassembled WGS sequence"/>
</dbReference>
<evidence type="ECO:0000256" key="5">
    <source>
        <dbReference type="ARBA" id="ARBA00023237"/>
    </source>
</evidence>
<dbReference type="GO" id="GO:0015288">
    <property type="term" value="F:porin activity"/>
    <property type="evidence" value="ECO:0007669"/>
    <property type="project" value="TreeGrafter"/>
</dbReference>
<evidence type="ECO:0000256" key="1">
    <source>
        <dbReference type="ARBA" id="ARBA00004442"/>
    </source>
</evidence>
<keyword evidence="6" id="KW-0175">Coiled coil</keyword>
<dbReference type="Gene3D" id="1.20.1600.10">
    <property type="entry name" value="Outer membrane efflux proteins (OEP)"/>
    <property type="match status" value="1"/>
</dbReference>
<keyword evidence="4" id="KW-0472">Membrane</keyword>
<dbReference type="GO" id="GO:0009279">
    <property type="term" value="C:cell outer membrane"/>
    <property type="evidence" value="ECO:0007669"/>
    <property type="project" value="UniProtKB-SubCell"/>
</dbReference>
<reference evidence="7 8" key="1">
    <citation type="submission" date="2018-04" db="EMBL/GenBank/DDBJ databases">
        <title>Novel Campyloabacter and Helicobacter Species and Strains.</title>
        <authorList>
            <person name="Mannion A.J."/>
            <person name="Shen Z."/>
            <person name="Fox J.G."/>
        </authorList>
    </citation>
    <scope>NUCLEOTIDE SEQUENCE [LARGE SCALE GENOMIC DNA]</scope>
    <source>
        <strain evidence="7 8">MIT 97-5075</strain>
    </source>
</reference>